<feature type="domain" description="FCH" evidence="1">
    <location>
        <begin position="15"/>
        <end position="67"/>
    </location>
</feature>
<accession>A0ABM1MVN8</accession>
<dbReference type="RefSeq" id="XP_017778638.1">
    <property type="nucleotide sequence ID" value="XM_017923149.1"/>
</dbReference>
<dbReference type="SUPFAM" id="SSF103657">
    <property type="entry name" value="BAR/IMD domain-like"/>
    <property type="match status" value="1"/>
</dbReference>
<sequence>MIENETNWGTELWDQYDNLATHTLKGIEFLERFGHFIRDRATIETEYANKLRRLAKTYQPRKKDEEENQ</sequence>
<dbReference type="Pfam" id="PF00611">
    <property type="entry name" value="FCH"/>
    <property type="match status" value="1"/>
</dbReference>
<dbReference type="PANTHER" id="PTHR15735">
    <property type="entry name" value="FCH AND DOUBLE SH3 DOMAINS PROTEIN"/>
    <property type="match status" value="1"/>
</dbReference>
<evidence type="ECO:0000313" key="3">
    <source>
        <dbReference type="RefSeq" id="XP_017778638.1"/>
    </source>
</evidence>
<proteinExistence type="predicted"/>
<dbReference type="Gene3D" id="1.20.1270.60">
    <property type="entry name" value="Arfaptin homology (AH) domain/BAR domain"/>
    <property type="match status" value="1"/>
</dbReference>
<dbReference type="InterPro" id="IPR027267">
    <property type="entry name" value="AH/BAR_dom_sf"/>
</dbReference>
<protein>
    <submittedName>
        <fullName evidence="3">Formin-binding protein 1 homolog</fullName>
    </submittedName>
</protein>
<reference evidence="3" key="1">
    <citation type="submission" date="2025-08" db="UniProtKB">
        <authorList>
            <consortium name="RefSeq"/>
        </authorList>
    </citation>
    <scope>IDENTIFICATION</scope>
    <source>
        <tissue evidence="3">Whole Larva</tissue>
    </source>
</reference>
<evidence type="ECO:0000313" key="2">
    <source>
        <dbReference type="Proteomes" id="UP000695000"/>
    </source>
</evidence>
<organism evidence="2 3">
    <name type="scientific">Nicrophorus vespilloides</name>
    <name type="common">Boreal carrion beetle</name>
    <dbReference type="NCBI Taxonomy" id="110193"/>
    <lineage>
        <taxon>Eukaryota</taxon>
        <taxon>Metazoa</taxon>
        <taxon>Ecdysozoa</taxon>
        <taxon>Arthropoda</taxon>
        <taxon>Hexapoda</taxon>
        <taxon>Insecta</taxon>
        <taxon>Pterygota</taxon>
        <taxon>Neoptera</taxon>
        <taxon>Endopterygota</taxon>
        <taxon>Coleoptera</taxon>
        <taxon>Polyphaga</taxon>
        <taxon>Staphyliniformia</taxon>
        <taxon>Silphidae</taxon>
        <taxon>Nicrophorinae</taxon>
        <taxon>Nicrophorus</taxon>
    </lineage>
</organism>
<keyword evidence="2" id="KW-1185">Reference proteome</keyword>
<name>A0ABM1MVN8_NICVS</name>
<dbReference type="InterPro" id="IPR001060">
    <property type="entry name" value="FCH_dom"/>
</dbReference>
<dbReference type="PANTHER" id="PTHR15735:SF12">
    <property type="entry name" value="CDC42-INTERACTING PROTEIN 4, ISOFORM B"/>
    <property type="match status" value="1"/>
</dbReference>
<dbReference type="Proteomes" id="UP000695000">
    <property type="component" value="Unplaced"/>
</dbReference>
<dbReference type="GeneID" id="108564196"/>
<evidence type="ECO:0000259" key="1">
    <source>
        <dbReference type="Pfam" id="PF00611"/>
    </source>
</evidence>
<gene>
    <name evidence="3" type="primary">LOC108564196</name>
</gene>